<feature type="transmembrane region" description="Helical" evidence="10">
    <location>
        <begin position="41"/>
        <end position="60"/>
    </location>
</feature>
<reference evidence="12" key="1">
    <citation type="journal article" date="2021" name="Nat. Commun.">
        <title>Genetic determinants of endophytism in the Arabidopsis root mycobiome.</title>
        <authorList>
            <person name="Mesny F."/>
            <person name="Miyauchi S."/>
            <person name="Thiergart T."/>
            <person name="Pickel B."/>
            <person name="Atanasova L."/>
            <person name="Karlsson M."/>
            <person name="Huettel B."/>
            <person name="Barry K.W."/>
            <person name="Haridas S."/>
            <person name="Chen C."/>
            <person name="Bauer D."/>
            <person name="Andreopoulos W."/>
            <person name="Pangilinan J."/>
            <person name="LaButti K."/>
            <person name="Riley R."/>
            <person name="Lipzen A."/>
            <person name="Clum A."/>
            <person name="Drula E."/>
            <person name="Henrissat B."/>
            <person name="Kohler A."/>
            <person name="Grigoriev I.V."/>
            <person name="Martin F.M."/>
            <person name="Hacquard S."/>
        </authorList>
    </citation>
    <scope>NUCLEOTIDE SEQUENCE</scope>
    <source>
        <strain evidence="12">MPI-CAGE-AT-0016</strain>
    </source>
</reference>
<accession>A0A8K0T626</accession>
<evidence type="ECO:0000256" key="4">
    <source>
        <dbReference type="ARBA" id="ARBA00011565"/>
    </source>
</evidence>
<feature type="domain" description="HIG1" evidence="11">
    <location>
        <begin position="13"/>
        <end position="104"/>
    </location>
</feature>
<keyword evidence="8 10" id="KW-0472">Membrane</keyword>
<dbReference type="AlphaFoldDB" id="A0A8K0T626"/>
<dbReference type="PANTHER" id="PTHR12297">
    <property type="entry name" value="HYPOXIA-INDUCBILE GENE 1 HIG1 -RELATED"/>
    <property type="match status" value="1"/>
</dbReference>
<evidence type="ECO:0000256" key="1">
    <source>
        <dbReference type="ARBA" id="ARBA00002584"/>
    </source>
</evidence>
<dbReference type="InterPro" id="IPR050355">
    <property type="entry name" value="RCF1"/>
</dbReference>
<feature type="compositionally biased region" description="Basic and acidic residues" evidence="9">
    <location>
        <begin position="137"/>
        <end position="146"/>
    </location>
</feature>
<sequence>MPAPQEPPNLGHAMPSSFDENSVYNEKPLAKVVRKLKEEPLIPLGMILTVGAFVGAYRARRRGDSQRVNTMFRYRVAAQGFTVLAMVAGSMYYNKDRETTKELRKLKEQRDNEEKRQRWIRELEARDEEEKAIRAEIHARKGKSDSAKAAAATAKDAPAGEAKPGGVLEALNLSKGWGKQGEAPAADGKADVNVDAKTADVKTAVAEAAPVKPAEPSK</sequence>
<dbReference type="EMBL" id="JAGPXD010000005">
    <property type="protein sequence ID" value="KAH7353877.1"/>
    <property type="molecule type" value="Genomic_DNA"/>
</dbReference>
<keyword evidence="5 10" id="KW-0812">Transmembrane</keyword>
<comment type="subcellular location">
    <subcellularLocation>
        <location evidence="2">Mitochondrion membrane</location>
    </subcellularLocation>
</comment>
<dbReference type="InterPro" id="IPR007667">
    <property type="entry name" value="Hypoxia_induced_domain"/>
</dbReference>
<dbReference type="PANTHER" id="PTHR12297:SF3">
    <property type="entry name" value="HIG1 DOMAIN FAMILY MEMBER 1A"/>
    <property type="match status" value="1"/>
</dbReference>
<dbReference type="Gene3D" id="6.10.140.1320">
    <property type="match status" value="1"/>
</dbReference>
<keyword evidence="13" id="KW-1185">Reference proteome</keyword>
<feature type="transmembrane region" description="Helical" evidence="10">
    <location>
        <begin position="72"/>
        <end position="93"/>
    </location>
</feature>
<evidence type="ECO:0000256" key="9">
    <source>
        <dbReference type="SAM" id="MobiDB-lite"/>
    </source>
</evidence>
<evidence type="ECO:0000313" key="12">
    <source>
        <dbReference type="EMBL" id="KAH7353877.1"/>
    </source>
</evidence>
<evidence type="ECO:0000256" key="5">
    <source>
        <dbReference type="ARBA" id="ARBA00022692"/>
    </source>
</evidence>
<comment type="caution">
    <text evidence="12">The sequence shown here is derived from an EMBL/GenBank/DDBJ whole genome shotgun (WGS) entry which is preliminary data.</text>
</comment>
<name>A0A8K0T626_9PEZI</name>
<comment type="subunit">
    <text evidence="4">Associates with the respiratory chain complex III/complex IV supercomplex.</text>
</comment>
<dbReference type="OrthoDB" id="6604018at2759"/>
<evidence type="ECO:0000259" key="11">
    <source>
        <dbReference type="PROSITE" id="PS51503"/>
    </source>
</evidence>
<evidence type="ECO:0000256" key="10">
    <source>
        <dbReference type="SAM" id="Phobius"/>
    </source>
</evidence>
<gene>
    <name evidence="12" type="ORF">B0T11DRAFT_287550</name>
</gene>
<evidence type="ECO:0000256" key="7">
    <source>
        <dbReference type="ARBA" id="ARBA00023128"/>
    </source>
</evidence>
<dbReference type="GO" id="GO:0097250">
    <property type="term" value="P:mitochondrial respirasome assembly"/>
    <property type="evidence" value="ECO:0007669"/>
    <property type="project" value="TreeGrafter"/>
</dbReference>
<dbReference type="Proteomes" id="UP000813385">
    <property type="component" value="Unassembled WGS sequence"/>
</dbReference>
<feature type="region of interest" description="Disordered" evidence="9">
    <location>
        <begin position="137"/>
        <end position="165"/>
    </location>
</feature>
<proteinExistence type="inferred from homology"/>
<dbReference type="Pfam" id="PF04588">
    <property type="entry name" value="HIG_1_N"/>
    <property type="match status" value="1"/>
</dbReference>
<evidence type="ECO:0000256" key="3">
    <source>
        <dbReference type="ARBA" id="ARBA00009366"/>
    </source>
</evidence>
<protein>
    <submittedName>
        <fullName evidence="12">Mitochondrial hypoxia responsive domain-containing protein</fullName>
    </submittedName>
</protein>
<feature type="compositionally biased region" description="Low complexity" evidence="9">
    <location>
        <begin position="147"/>
        <end position="162"/>
    </location>
</feature>
<evidence type="ECO:0000256" key="8">
    <source>
        <dbReference type="ARBA" id="ARBA00023136"/>
    </source>
</evidence>
<dbReference type="PROSITE" id="PS51503">
    <property type="entry name" value="HIG1"/>
    <property type="match status" value="1"/>
</dbReference>
<evidence type="ECO:0000313" key="13">
    <source>
        <dbReference type="Proteomes" id="UP000813385"/>
    </source>
</evidence>
<organism evidence="12 13">
    <name type="scientific">Plectosphaerella cucumerina</name>
    <dbReference type="NCBI Taxonomy" id="40658"/>
    <lineage>
        <taxon>Eukaryota</taxon>
        <taxon>Fungi</taxon>
        <taxon>Dikarya</taxon>
        <taxon>Ascomycota</taxon>
        <taxon>Pezizomycotina</taxon>
        <taxon>Sordariomycetes</taxon>
        <taxon>Hypocreomycetidae</taxon>
        <taxon>Glomerellales</taxon>
        <taxon>Plectosphaerellaceae</taxon>
        <taxon>Plectosphaerella</taxon>
    </lineage>
</organism>
<keyword evidence="7" id="KW-0496">Mitochondrion</keyword>
<evidence type="ECO:0000256" key="2">
    <source>
        <dbReference type="ARBA" id="ARBA00004325"/>
    </source>
</evidence>
<evidence type="ECO:0000256" key="6">
    <source>
        <dbReference type="ARBA" id="ARBA00022989"/>
    </source>
</evidence>
<comment type="similarity">
    <text evidence="3">Belongs to the RCF1 family.</text>
</comment>
<dbReference type="GO" id="GO:0031966">
    <property type="term" value="C:mitochondrial membrane"/>
    <property type="evidence" value="ECO:0007669"/>
    <property type="project" value="UniProtKB-SubCell"/>
</dbReference>
<comment type="function">
    <text evidence="1">Cytochrome c oxidase subunit which plays a role in assembly of respiratory supercomplexes.</text>
</comment>
<keyword evidence="6 10" id="KW-1133">Transmembrane helix</keyword>